<evidence type="ECO:0000313" key="2">
    <source>
        <dbReference type="Proteomes" id="UP000586305"/>
    </source>
</evidence>
<gene>
    <name evidence="1" type="ORF">HG263_05030</name>
</gene>
<dbReference type="SUPFAM" id="SSF55469">
    <property type="entry name" value="FMN-dependent nitroreductase-like"/>
    <property type="match status" value="1"/>
</dbReference>
<name>A0A849V8L6_9GAMM</name>
<proteinExistence type="predicted"/>
<comment type="caution">
    <text evidence="1">The sequence shown here is derived from an EMBL/GenBank/DDBJ whole genome shotgun (WGS) entry which is preliminary data.</text>
</comment>
<dbReference type="GO" id="GO:0016491">
    <property type="term" value="F:oxidoreductase activity"/>
    <property type="evidence" value="ECO:0007669"/>
    <property type="project" value="InterPro"/>
</dbReference>
<organism evidence="1 2">
    <name type="scientific">Pseudoalteromonas caenipelagi</name>
    <dbReference type="NCBI Taxonomy" id="2726988"/>
    <lineage>
        <taxon>Bacteria</taxon>
        <taxon>Pseudomonadati</taxon>
        <taxon>Pseudomonadota</taxon>
        <taxon>Gammaproteobacteria</taxon>
        <taxon>Alteromonadales</taxon>
        <taxon>Pseudoalteromonadaceae</taxon>
        <taxon>Pseudoalteromonas</taxon>
    </lineage>
</organism>
<accession>A0A849V8L6</accession>
<protein>
    <submittedName>
        <fullName evidence="1">Nitroreductase</fullName>
    </submittedName>
</protein>
<reference evidence="1 2" key="1">
    <citation type="submission" date="2020-04" db="EMBL/GenBank/DDBJ databases">
        <title>Pseudoalteromonas caenipelagi sp. nov., isolated from a tidal flat.</title>
        <authorList>
            <person name="Park S."/>
            <person name="Yoon J.-H."/>
        </authorList>
    </citation>
    <scope>NUCLEOTIDE SEQUENCE [LARGE SCALE GENOMIC DNA]</scope>
    <source>
        <strain evidence="1 2">JBTF-M23</strain>
    </source>
</reference>
<sequence>MTHCKPLANIVSECIELAKLVPSSHNCQPWRVHLHHADIPFDGTVTISIDSKHTINALSSLKNEMLMSLAGFSCALINLLEASGVVCEVQSNAANLSVIDNEDTQILSMYLTLKPNSADDARFVRLSQLLQSRYTHRGKLHADKPLQWQQDVLLTKVWSSEQLHWLHITAQKKTQIAKLVARFAALDFSHRKAWQETYRFIDFAKTKHTKKERGFNIQQLMGPLSPFKRRLNQLLLHPNVMLVLNKFGMAQKMADMLATLSEQSSQLICLCHSDKTDATAWLGAGEYMLEAWLQATEQNLAIHPLSVLLQHSDAKTALHHTLGVQHSPMFIARVGKSDTEQSFITRFRYRTALSRILTQH</sequence>
<evidence type="ECO:0000313" key="1">
    <source>
        <dbReference type="EMBL" id="NOU49899.1"/>
    </source>
</evidence>
<dbReference type="AlphaFoldDB" id="A0A849V8L6"/>
<dbReference type="Proteomes" id="UP000586305">
    <property type="component" value="Unassembled WGS sequence"/>
</dbReference>
<dbReference type="InterPro" id="IPR000415">
    <property type="entry name" value="Nitroreductase-like"/>
</dbReference>
<dbReference type="Gene3D" id="3.40.109.10">
    <property type="entry name" value="NADH Oxidase"/>
    <property type="match status" value="1"/>
</dbReference>
<keyword evidence="2" id="KW-1185">Reference proteome</keyword>
<dbReference type="RefSeq" id="WP_171624988.1">
    <property type="nucleotide sequence ID" value="NZ_JABBPG010000002.1"/>
</dbReference>
<dbReference type="EMBL" id="JABBPG010000002">
    <property type="protein sequence ID" value="NOU49899.1"/>
    <property type="molecule type" value="Genomic_DNA"/>
</dbReference>